<dbReference type="OrthoDB" id="9799271at2"/>
<dbReference type="GO" id="GO:0005886">
    <property type="term" value="C:plasma membrane"/>
    <property type="evidence" value="ECO:0007669"/>
    <property type="project" value="UniProtKB-SubCell"/>
</dbReference>
<dbReference type="PROSITE" id="PS50928">
    <property type="entry name" value="ABC_TM1"/>
    <property type="match status" value="1"/>
</dbReference>
<dbReference type="Gene3D" id="1.10.3720.10">
    <property type="entry name" value="MetI-like"/>
    <property type="match status" value="1"/>
</dbReference>
<dbReference type="Pfam" id="PF00528">
    <property type="entry name" value="BPD_transp_1"/>
    <property type="match status" value="1"/>
</dbReference>
<evidence type="ECO:0000256" key="6">
    <source>
        <dbReference type="ARBA" id="ARBA00023136"/>
    </source>
</evidence>
<sequence>MTRTAERWISLAVFVGLILFWQLLSRIYTAEIIPGVPLVPGWDVLVSRTFLSMADYWGGGLGVASVGEGAERSYAAAALSVVTHSWDTLLRLYVGLAIGAIGGTALGLAISWSVWSRRLIGLPMQLIQGLPLLAMVPLFQLWFGTYFIGKIAFIGYGVGVLFVAGTLNAVRNVPQIYIDNALTLGASKLEVYRTIIIPAIFPELRATILLSLGVAWATVIGAEYLGAQSGLGYILVYSQQYGYVDRMFFVALLFIVYASISYAVFNRVSARLTRWVPRASAPARVA</sequence>
<evidence type="ECO:0000256" key="4">
    <source>
        <dbReference type="ARBA" id="ARBA00022692"/>
    </source>
</evidence>
<dbReference type="CDD" id="cd06261">
    <property type="entry name" value="TM_PBP2"/>
    <property type="match status" value="1"/>
</dbReference>
<dbReference type="Proteomes" id="UP000199071">
    <property type="component" value="Unassembled WGS sequence"/>
</dbReference>
<comment type="similarity">
    <text evidence="7">Belongs to the binding-protein-dependent transport system permease family.</text>
</comment>
<dbReference type="RefSeq" id="WP_090876177.1">
    <property type="nucleotide sequence ID" value="NZ_FMXQ01000003.1"/>
</dbReference>
<feature type="transmembrane region" description="Helical" evidence="7">
    <location>
        <begin position="92"/>
        <end position="114"/>
    </location>
</feature>
<organism evidence="9 10">
    <name type="scientific">Bauldia litoralis</name>
    <dbReference type="NCBI Taxonomy" id="665467"/>
    <lineage>
        <taxon>Bacteria</taxon>
        <taxon>Pseudomonadati</taxon>
        <taxon>Pseudomonadota</taxon>
        <taxon>Alphaproteobacteria</taxon>
        <taxon>Hyphomicrobiales</taxon>
        <taxon>Kaistiaceae</taxon>
        <taxon>Bauldia</taxon>
    </lineage>
</organism>
<feature type="transmembrane region" description="Helical" evidence="7">
    <location>
        <begin position="126"/>
        <end position="145"/>
    </location>
</feature>
<evidence type="ECO:0000256" key="2">
    <source>
        <dbReference type="ARBA" id="ARBA00022448"/>
    </source>
</evidence>
<keyword evidence="2 7" id="KW-0813">Transport</keyword>
<dbReference type="EMBL" id="FMXQ01000003">
    <property type="protein sequence ID" value="SDB24722.1"/>
    <property type="molecule type" value="Genomic_DNA"/>
</dbReference>
<dbReference type="PANTHER" id="PTHR30151">
    <property type="entry name" value="ALKANE SULFONATE ABC TRANSPORTER-RELATED, MEMBRANE SUBUNIT"/>
    <property type="match status" value="1"/>
</dbReference>
<evidence type="ECO:0000256" key="5">
    <source>
        <dbReference type="ARBA" id="ARBA00022989"/>
    </source>
</evidence>
<comment type="subcellular location">
    <subcellularLocation>
        <location evidence="1 7">Cell membrane</location>
        <topology evidence="1 7">Multi-pass membrane protein</topology>
    </subcellularLocation>
</comment>
<keyword evidence="4 7" id="KW-0812">Transmembrane</keyword>
<dbReference type="STRING" id="665467.SAMN02982931_01915"/>
<proteinExistence type="inferred from homology"/>
<dbReference type="SUPFAM" id="SSF161098">
    <property type="entry name" value="MetI-like"/>
    <property type="match status" value="1"/>
</dbReference>
<evidence type="ECO:0000313" key="10">
    <source>
        <dbReference type="Proteomes" id="UP000199071"/>
    </source>
</evidence>
<evidence type="ECO:0000259" key="8">
    <source>
        <dbReference type="PROSITE" id="PS50928"/>
    </source>
</evidence>
<protein>
    <submittedName>
        <fullName evidence="9">Sulfonate transport system permease protein</fullName>
    </submittedName>
</protein>
<dbReference type="InterPro" id="IPR035906">
    <property type="entry name" value="MetI-like_sf"/>
</dbReference>
<reference evidence="9 10" key="1">
    <citation type="submission" date="2016-10" db="EMBL/GenBank/DDBJ databases">
        <authorList>
            <person name="de Groot N.N."/>
        </authorList>
    </citation>
    <scope>NUCLEOTIDE SEQUENCE [LARGE SCALE GENOMIC DNA]</scope>
    <source>
        <strain evidence="9 10">ATCC 35022</strain>
    </source>
</reference>
<evidence type="ECO:0000313" key="9">
    <source>
        <dbReference type="EMBL" id="SDB24722.1"/>
    </source>
</evidence>
<dbReference type="AlphaFoldDB" id="A0A1G6BVU2"/>
<dbReference type="InterPro" id="IPR000515">
    <property type="entry name" value="MetI-like"/>
</dbReference>
<keyword evidence="10" id="KW-1185">Reference proteome</keyword>
<gene>
    <name evidence="9" type="ORF">SAMN02982931_01915</name>
</gene>
<name>A0A1G6BVU2_9HYPH</name>
<feature type="transmembrane region" description="Helical" evidence="7">
    <location>
        <begin position="206"/>
        <end position="227"/>
    </location>
</feature>
<dbReference type="PANTHER" id="PTHR30151:SF0">
    <property type="entry name" value="ABC TRANSPORTER PERMEASE PROTEIN MJ0413-RELATED"/>
    <property type="match status" value="1"/>
</dbReference>
<feature type="transmembrane region" description="Helical" evidence="7">
    <location>
        <begin position="247"/>
        <end position="265"/>
    </location>
</feature>
<evidence type="ECO:0000256" key="1">
    <source>
        <dbReference type="ARBA" id="ARBA00004651"/>
    </source>
</evidence>
<feature type="domain" description="ABC transmembrane type-1" evidence="8">
    <location>
        <begin position="85"/>
        <end position="265"/>
    </location>
</feature>
<evidence type="ECO:0000256" key="7">
    <source>
        <dbReference type="RuleBase" id="RU363032"/>
    </source>
</evidence>
<dbReference type="GO" id="GO:0055085">
    <property type="term" value="P:transmembrane transport"/>
    <property type="evidence" value="ECO:0007669"/>
    <property type="project" value="InterPro"/>
</dbReference>
<accession>A0A1G6BVU2</accession>
<keyword evidence="3" id="KW-1003">Cell membrane</keyword>
<feature type="transmembrane region" description="Helical" evidence="7">
    <location>
        <begin position="151"/>
        <end position="170"/>
    </location>
</feature>
<evidence type="ECO:0000256" key="3">
    <source>
        <dbReference type="ARBA" id="ARBA00022475"/>
    </source>
</evidence>
<keyword evidence="6 7" id="KW-0472">Membrane</keyword>
<keyword evidence="5 7" id="KW-1133">Transmembrane helix</keyword>